<keyword evidence="2" id="KW-1185">Reference proteome</keyword>
<evidence type="ECO:0000313" key="1">
    <source>
        <dbReference type="EMBL" id="OQP86025.1"/>
    </source>
</evidence>
<dbReference type="EMBL" id="MSPX01000010">
    <property type="protein sequence ID" value="OQP86025.1"/>
    <property type="molecule type" value="Genomic_DNA"/>
</dbReference>
<protein>
    <submittedName>
        <fullName evidence="1">Uncharacterized protein</fullName>
    </submittedName>
</protein>
<gene>
    <name evidence="1" type="ORF">BTR14_13155</name>
</gene>
<evidence type="ECO:0000313" key="2">
    <source>
        <dbReference type="Proteomes" id="UP000192652"/>
    </source>
</evidence>
<sequence length="227" mass="25206">MTHDARSSDVIARAICAEFSIKIIPANEQPQPGQTRAIGTLRRIADKHGEAHLRMVVSTLAETTGNQGLITETSLWAVSDLVIACSQWIEEDASSWFAAWDAIPLGATMWRCMALSGVINQRHALGGAVYLLLLQHRENAANRRPADYGFLRRVDASEALALPAARRRADEKQMIEDAGRRLLQVKAALPHGAFLKWVEVELNIPQHRVSQYMRKAGTGWRPRPEGL</sequence>
<name>A0ABX3PCT2_9HYPH</name>
<organism evidence="1 2">
    <name type="scientific">Xaviernesmea rhizosphaerae</name>
    <dbReference type="NCBI Taxonomy" id="1672749"/>
    <lineage>
        <taxon>Bacteria</taxon>
        <taxon>Pseudomonadati</taxon>
        <taxon>Pseudomonadota</taxon>
        <taxon>Alphaproteobacteria</taxon>
        <taxon>Hyphomicrobiales</taxon>
        <taxon>Rhizobiaceae</taxon>
        <taxon>Rhizobium/Agrobacterium group</taxon>
        <taxon>Xaviernesmea</taxon>
    </lineage>
</organism>
<reference evidence="1 2" key="1">
    <citation type="journal article" date="2017" name="Antonie Van Leeuwenhoek">
        <title>Rhizobium rhizosphaerae sp. nov., a novel species isolated from rice rhizosphere.</title>
        <authorList>
            <person name="Zhao J.J."/>
            <person name="Zhang J."/>
            <person name="Zhang R.J."/>
            <person name="Zhang C.W."/>
            <person name="Yin H.Q."/>
            <person name="Zhang X.X."/>
        </authorList>
    </citation>
    <scope>NUCLEOTIDE SEQUENCE [LARGE SCALE GENOMIC DNA]</scope>
    <source>
        <strain evidence="1 2">RD15</strain>
    </source>
</reference>
<proteinExistence type="predicted"/>
<accession>A0ABX3PCT2</accession>
<dbReference type="RefSeq" id="WP_081176499.1">
    <property type="nucleotide sequence ID" value="NZ_MSPX01000010.1"/>
</dbReference>
<dbReference type="Proteomes" id="UP000192652">
    <property type="component" value="Unassembled WGS sequence"/>
</dbReference>
<comment type="caution">
    <text evidence="1">The sequence shown here is derived from an EMBL/GenBank/DDBJ whole genome shotgun (WGS) entry which is preliminary data.</text>
</comment>